<evidence type="ECO:0000313" key="1">
    <source>
        <dbReference type="EMBL" id="GJG57779.1"/>
    </source>
</evidence>
<dbReference type="Proteomes" id="UP000825483">
    <property type="component" value="Unassembled WGS sequence"/>
</dbReference>
<evidence type="ECO:0000313" key="2">
    <source>
        <dbReference type="Proteomes" id="UP000825483"/>
    </source>
</evidence>
<proteinExistence type="predicted"/>
<organism evidence="1 2">
    <name type="scientific">Prevotella lacticifex</name>
    <dbReference type="NCBI Taxonomy" id="2854755"/>
    <lineage>
        <taxon>Bacteria</taxon>
        <taxon>Pseudomonadati</taxon>
        <taxon>Bacteroidota</taxon>
        <taxon>Bacteroidia</taxon>
        <taxon>Bacteroidales</taxon>
        <taxon>Prevotellaceae</taxon>
        <taxon>Prevotella</taxon>
    </lineage>
</organism>
<keyword evidence="2" id="KW-1185">Reference proteome</keyword>
<gene>
    <name evidence="1" type="ORF">PRLR5076_06300</name>
</gene>
<name>A0A9R1C849_9BACT</name>
<accession>A0A9R1C849</accession>
<dbReference type="AlphaFoldDB" id="A0A9R1C849"/>
<protein>
    <submittedName>
        <fullName evidence="1">Uncharacterized protein</fullName>
    </submittedName>
</protein>
<comment type="caution">
    <text evidence="1">The sequence shown here is derived from an EMBL/GenBank/DDBJ whole genome shotgun (WGS) entry which is preliminary data.</text>
</comment>
<sequence length="359" mass="39062">MTHQQAQLAIYVYAPEQASAKKHAAPTRGDVGEVDPIDNTINEGTIKSMQLWVYESETGNYVGYFRTDDVAALNEGQGTTYQIPVTDAFAAAKPDVNVYVMANVTSANCGVGTLNKETTRAALLEGAKITGGLSGHFGLEQNTRTVPDDGLPFAGKLTTQPVAGDAPTLRVGSLSQVATVQLTRAVSKLRFVFSKTAGEPAVNIKSIKINEQMIPEVEYLFQTPVSMSYNTAEAELLSTAIDDIAETTDPTQFIYENQTAQAYENLINEAASKATPEVTVEGPIYLRESDKQLTGTITYTIGGGAEQTVDFAMQQAGDFSRNHTWIVYAYYAGSGNLQVQSLYVKDWSTKDIYHDLYNW</sequence>
<reference evidence="1" key="1">
    <citation type="journal article" date="2022" name="Int. J. Syst. Evol. Microbiol.">
        <title>Prevotella lacticifex sp. nov., isolated from the rumen of cows.</title>
        <authorList>
            <person name="Shinkai T."/>
            <person name="Ikeyama N."/>
            <person name="Kumagai M."/>
            <person name="Ohmori H."/>
            <person name="Sakamoto M."/>
            <person name="Ohkuma M."/>
            <person name="Mitsumori M."/>
        </authorList>
    </citation>
    <scope>NUCLEOTIDE SEQUENCE</scope>
    <source>
        <strain evidence="1">R5076</strain>
    </source>
</reference>
<dbReference type="EMBL" id="BPUB01000001">
    <property type="protein sequence ID" value="GJG57779.1"/>
    <property type="molecule type" value="Genomic_DNA"/>
</dbReference>